<sequence length="644" mass="70596">MRPLSFPGSSLSLFRGHFMLRSIRNHVRSPLLLAALLIIVVVFVFWGVGTNLGPGGGRVATVDGQEISAAAFNRTYNNLLESYRQQFGGQVPESQMNTAAIRQQAIRQLVQKALVQKGAGELGIVISDAEVQRAVAAIPAFRKDGRFDLAVYREVLAKNRLAETSFEDGLRADLLRDRVMAAITDFAEVSDQELEQWLSFAALELRVAWAAFAAEAFRDRVQADDKALAAWFKDRKEQYRPAPQYSLSYLFFPFAAGTEGTAASEEEIRAYYGEHAQDWRRPEERHLRHILFRFGEEDSEAVRAAKKDSANRVLDLVKAGGDFSELANTYTEDPAGKGKGGDLGFMPRGRLVPEFETVAFGLKSGETSGVVASPFGYHIIRVEEILPEKTPTLEEKRAEIGRLLARQKARAAAFKQASAAYEAVVGAGGLVKYGEGGAAIGHTGYIAQKNVPDNLALLRDPAFAKAAFALGKGELSSIVEGTEGYAIFSADDVKQVGVPPLEEIKAQVVADFTQAKSAELARKAADDALKALEKDGKWPQGVAVQTSDFLQRNTPAGELSPLVLQDVFSQIGKSRLPAEPVDAGDRLLVYQIVALRQGNLPEASQFRQGLQAQILQAKRNQMFNDWLNQVRQGSKIWVNPEMLK</sequence>
<dbReference type="Gene3D" id="1.10.4030.10">
    <property type="entry name" value="Porin chaperone SurA, peptide-binding domain"/>
    <property type="match status" value="1"/>
</dbReference>
<comment type="subcellular location">
    <subcellularLocation>
        <location evidence="1">Cell inner membrane</location>
        <topology evidence="1">Single-pass type II membrane protein</topology>
        <orientation evidence="1">Periplasmic side</orientation>
    </subcellularLocation>
</comment>
<reference evidence="14 15" key="1">
    <citation type="journal article" date="2018" name="MBio">
        <title>Insights into the evolution of host association through the isolation and characterization of a novel human periodontal pathobiont, Desulfobulbus oralis.</title>
        <authorList>
            <person name="Cross K.L."/>
            <person name="Chirania P."/>
            <person name="Xiong W."/>
            <person name="Beall C.J."/>
            <person name="Elkins J.G."/>
            <person name="Giannone R.J."/>
            <person name="Griffen A.L."/>
            <person name="Guss A.M."/>
            <person name="Hettich R.L."/>
            <person name="Joshi S.S."/>
            <person name="Mokrzan E.M."/>
            <person name="Martin R.K."/>
            <person name="Zhulin I.B."/>
            <person name="Leys E.J."/>
            <person name="Podar M."/>
        </authorList>
    </citation>
    <scope>NUCLEOTIDE SEQUENCE [LARGE SCALE GENOMIC DNA]</scope>
    <source>
        <strain evidence="14 15">ORNL</strain>
    </source>
</reference>
<evidence type="ECO:0000256" key="12">
    <source>
        <dbReference type="SAM" id="Phobius"/>
    </source>
</evidence>
<feature type="transmembrane region" description="Helical" evidence="12">
    <location>
        <begin position="31"/>
        <end position="49"/>
    </location>
</feature>
<comment type="similarity">
    <text evidence="8">Belongs to the PpiD chaperone family.</text>
</comment>
<keyword evidence="7" id="KW-0143">Chaperone</keyword>
<evidence type="ECO:0000256" key="3">
    <source>
        <dbReference type="ARBA" id="ARBA00022519"/>
    </source>
</evidence>
<evidence type="ECO:0000256" key="2">
    <source>
        <dbReference type="ARBA" id="ARBA00022475"/>
    </source>
</evidence>
<protein>
    <recommendedName>
        <fullName evidence="9">Periplasmic chaperone PpiD</fullName>
    </recommendedName>
    <alternativeName>
        <fullName evidence="10">Periplasmic folding chaperone</fullName>
    </alternativeName>
</protein>
<dbReference type="Pfam" id="PF13624">
    <property type="entry name" value="SurA_N_3"/>
    <property type="match status" value="1"/>
</dbReference>
<evidence type="ECO:0000256" key="10">
    <source>
        <dbReference type="ARBA" id="ARBA00042775"/>
    </source>
</evidence>
<evidence type="ECO:0000256" key="4">
    <source>
        <dbReference type="ARBA" id="ARBA00022692"/>
    </source>
</evidence>
<evidence type="ECO:0000256" key="6">
    <source>
        <dbReference type="ARBA" id="ARBA00023136"/>
    </source>
</evidence>
<accession>A0A2L1GQ74</accession>
<dbReference type="GO" id="GO:0003755">
    <property type="term" value="F:peptidyl-prolyl cis-trans isomerase activity"/>
    <property type="evidence" value="ECO:0007669"/>
    <property type="project" value="UniProtKB-KW"/>
</dbReference>
<dbReference type="AlphaFoldDB" id="A0A2L1GQ74"/>
<gene>
    <name evidence="14" type="ORF">CAY53_10240</name>
</gene>
<keyword evidence="11" id="KW-0697">Rotamase</keyword>
<keyword evidence="5 12" id="KW-1133">Transmembrane helix</keyword>
<dbReference type="PANTHER" id="PTHR47529:SF1">
    <property type="entry name" value="PERIPLASMIC CHAPERONE PPID"/>
    <property type="match status" value="1"/>
</dbReference>
<dbReference type="InterPro" id="IPR046357">
    <property type="entry name" value="PPIase_dom_sf"/>
</dbReference>
<dbReference type="InterPro" id="IPR027304">
    <property type="entry name" value="Trigger_fact/SurA_dom_sf"/>
</dbReference>
<dbReference type="SUPFAM" id="SSF54534">
    <property type="entry name" value="FKBP-like"/>
    <property type="match status" value="1"/>
</dbReference>
<dbReference type="PANTHER" id="PTHR47529">
    <property type="entry name" value="PEPTIDYL-PROLYL CIS-TRANS ISOMERASE D"/>
    <property type="match status" value="1"/>
</dbReference>
<evidence type="ECO:0000256" key="7">
    <source>
        <dbReference type="ARBA" id="ARBA00023186"/>
    </source>
</evidence>
<evidence type="ECO:0000256" key="8">
    <source>
        <dbReference type="ARBA" id="ARBA00038408"/>
    </source>
</evidence>
<evidence type="ECO:0000313" key="15">
    <source>
        <dbReference type="Proteomes" id="UP000239867"/>
    </source>
</evidence>
<name>A0A2L1GQ74_9BACT</name>
<proteinExistence type="inferred from homology"/>
<dbReference type="OrthoDB" id="9812372at2"/>
<keyword evidence="15" id="KW-1185">Reference proteome</keyword>
<dbReference type="Pfam" id="PF13145">
    <property type="entry name" value="Rotamase_2"/>
    <property type="match status" value="1"/>
</dbReference>
<dbReference type="EMBL" id="CP021255">
    <property type="protein sequence ID" value="AVD71796.1"/>
    <property type="molecule type" value="Genomic_DNA"/>
</dbReference>
<keyword evidence="2" id="KW-1003">Cell membrane</keyword>
<dbReference type="SUPFAM" id="SSF109998">
    <property type="entry name" value="Triger factor/SurA peptide-binding domain-like"/>
    <property type="match status" value="1"/>
</dbReference>
<evidence type="ECO:0000256" key="9">
    <source>
        <dbReference type="ARBA" id="ARBA00040743"/>
    </source>
</evidence>
<feature type="domain" description="PpiC" evidence="13">
    <location>
        <begin position="282"/>
        <end position="384"/>
    </location>
</feature>
<keyword evidence="11" id="KW-0413">Isomerase</keyword>
<evidence type="ECO:0000313" key="14">
    <source>
        <dbReference type="EMBL" id="AVD71796.1"/>
    </source>
</evidence>
<dbReference type="InterPro" id="IPR052029">
    <property type="entry name" value="PpiD_chaperone"/>
</dbReference>
<dbReference type="KEGG" id="deo:CAY53_10240"/>
<dbReference type="Pfam" id="PF13616">
    <property type="entry name" value="Rotamase_3"/>
    <property type="match status" value="1"/>
</dbReference>
<dbReference type="Gene3D" id="3.10.50.40">
    <property type="match status" value="2"/>
</dbReference>
<keyword evidence="3" id="KW-0997">Cell inner membrane</keyword>
<dbReference type="Proteomes" id="UP000239867">
    <property type="component" value="Chromosome"/>
</dbReference>
<evidence type="ECO:0000259" key="13">
    <source>
        <dbReference type="PROSITE" id="PS50198"/>
    </source>
</evidence>
<dbReference type="GO" id="GO:0005886">
    <property type="term" value="C:plasma membrane"/>
    <property type="evidence" value="ECO:0007669"/>
    <property type="project" value="UniProtKB-SubCell"/>
</dbReference>
<feature type="domain" description="PpiC" evidence="13">
    <location>
        <begin position="380"/>
        <end position="492"/>
    </location>
</feature>
<dbReference type="InterPro" id="IPR000297">
    <property type="entry name" value="PPIase_PpiC"/>
</dbReference>
<evidence type="ECO:0000256" key="1">
    <source>
        <dbReference type="ARBA" id="ARBA00004382"/>
    </source>
</evidence>
<organism evidence="14 15">
    <name type="scientific">Desulfobulbus oralis</name>
    <dbReference type="NCBI Taxonomy" id="1986146"/>
    <lineage>
        <taxon>Bacteria</taxon>
        <taxon>Pseudomonadati</taxon>
        <taxon>Thermodesulfobacteriota</taxon>
        <taxon>Desulfobulbia</taxon>
        <taxon>Desulfobulbales</taxon>
        <taxon>Desulfobulbaceae</taxon>
        <taxon>Desulfobulbus</taxon>
    </lineage>
</organism>
<dbReference type="PROSITE" id="PS50198">
    <property type="entry name" value="PPIC_PPIASE_2"/>
    <property type="match status" value="2"/>
</dbReference>
<keyword evidence="4 12" id="KW-0812">Transmembrane</keyword>
<keyword evidence="6 12" id="KW-0472">Membrane</keyword>
<evidence type="ECO:0000256" key="11">
    <source>
        <dbReference type="PROSITE-ProRule" id="PRU00278"/>
    </source>
</evidence>
<evidence type="ECO:0000256" key="5">
    <source>
        <dbReference type="ARBA" id="ARBA00022989"/>
    </source>
</evidence>